<dbReference type="Proteomes" id="UP001304298">
    <property type="component" value="Unassembled WGS sequence"/>
</dbReference>
<protein>
    <submittedName>
        <fullName evidence="1">Uncharacterized protein</fullName>
    </submittedName>
</protein>
<keyword evidence="2" id="KW-1185">Reference proteome</keyword>
<comment type="caution">
    <text evidence="1">The sequence shown here is derived from an EMBL/GenBank/DDBJ whole genome shotgun (WGS) entry which is preliminary data.</text>
</comment>
<reference evidence="1 2" key="1">
    <citation type="submission" date="2023-12" db="EMBL/GenBank/DDBJ databases">
        <title>Amycolatopsis sp. V23-08.</title>
        <authorList>
            <person name="Somphong A."/>
        </authorList>
    </citation>
    <scope>NUCLEOTIDE SEQUENCE [LARGE SCALE GENOMIC DNA]</scope>
    <source>
        <strain evidence="1 2">V23-08</strain>
    </source>
</reference>
<dbReference type="RefSeq" id="WP_323333909.1">
    <property type="nucleotide sequence ID" value="NZ_JAYFSI010000012.1"/>
</dbReference>
<accession>A0ABU5RIJ4</accession>
<sequence length="249" mass="26741">MVTGAGEDQLFLDRLPIPRDAWSYDAHDRVLTWQGAFGGGHLRLSHDGSGAHGAIGPEHDLCSVTAGARVQFTCDVALDCGATYETSGGSVVGLLRDPKSPAWESARWVADRLLLTYTVTPGGPLQPPSFTFEFQDNETGAIPWDPDAFAAGIQLGQRDGRLVWQLSFKSAIAPMPDEGAVKPTGPDTVYPWWLEAVEDPAALGITGVASVRSRAPLGFATVGLCRLVRTLREELKACLPCSKSRRSPR</sequence>
<evidence type="ECO:0000313" key="2">
    <source>
        <dbReference type="Proteomes" id="UP001304298"/>
    </source>
</evidence>
<gene>
    <name evidence="1" type="ORF">VA596_38185</name>
</gene>
<dbReference type="EMBL" id="JAYFSI010000012">
    <property type="protein sequence ID" value="MEA5365409.1"/>
    <property type="molecule type" value="Genomic_DNA"/>
</dbReference>
<name>A0ABU5RIJ4_9PSEU</name>
<organism evidence="1 2">
    <name type="scientific">Amycolatopsis heterodermiae</name>
    <dbReference type="NCBI Taxonomy" id="3110235"/>
    <lineage>
        <taxon>Bacteria</taxon>
        <taxon>Bacillati</taxon>
        <taxon>Actinomycetota</taxon>
        <taxon>Actinomycetes</taxon>
        <taxon>Pseudonocardiales</taxon>
        <taxon>Pseudonocardiaceae</taxon>
        <taxon>Amycolatopsis</taxon>
    </lineage>
</organism>
<proteinExistence type="predicted"/>
<evidence type="ECO:0000313" key="1">
    <source>
        <dbReference type="EMBL" id="MEA5365409.1"/>
    </source>
</evidence>